<dbReference type="GO" id="GO:0042274">
    <property type="term" value="P:ribosomal small subunit biogenesis"/>
    <property type="evidence" value="ECO:0007669"/>
    <property type="project" value="TreeGrafter"/>
</dbReference>
<keyword evidence="5 6" id="KW-0687">Ribonucleoprotein</keyword>
<dbReference type="Proteomes" id="UP000266622">
    <property type="component" value="Unassembled WGS sequence"/>
</dbReference>
<keyword evidence="3 6" id="KW-0694">RNA-binding</keyword>
<dbReference type="SMART" id="SM00363">
    <property type="entry name" value="S4"/>
    <property type="match status" value="1"/>
</dbReference>
<dbReference type="PROSITE" id="PS50889">
    <property type="entry name" value="S4"/>
    <property type="match status" value="1"/>
</dbReference>
<dbReference type="EMBL" id="MWMI01000002">
    <property type="protein sequence ID" value="RIB35447.1"/>
    <property type="molecule type" value="Genomic_DNA"/>
</dbReference>
<evidence type="ECO:0000256" key="2">
    <source>
        <dbReference type="ARBA" id="ARBA00022730"/>
    </source>
</evidence>
<dbReference type="Pfam" id="PF01479">
    <property type="entry name" value="S4"/>
    <property type="match status" value="1"/>
</dbReference>
<dbReference type="HAMAP" id="MF_01306_A">
    <property type="entry name" value="Ribosomal_uS4_A"/>
    <property type="match status" value="1"/>
</dbReference>
<evidence type="ECO:0000256" key="6">
    <source>
        <dbReference type="HAMAP-Rule" id="MF_01306"/>
    </source>
</evidence>
<dbReference type="GO" id="GO:0006412">
    <property type="term" value="P:translation"/>
    <property type="evidence" value="ECO:0007669"/>
    <property type="project" value="UniProtKB-UniRule"/>
</dbReference>
<evidence type="ECO:0000256" key="3">
    <source>
        <dbReference type="ARBA" id="ARBA00022884"/>
    </source>
</evidence>
<accession>A0A397WPF0</accession>
<name>A0A397WPF0_9ARCH</name>
<comment type="caution">
    <text evidence="10">The sequence shown here is derived from an EMBL/GenBank/DDBJ whole genome shotgun (WGS) entry which is preliminary data.</text>
</comment>
<evidence type="ECO:0000259" key="8">
    <source>
        <dbReference type="SMART" id="SM00363"/>
    </source>
</evidence>
<evidence type="ECO:0000256" key="1">
    <source>
        <dbReference type="ARBA" id="ARBA00007465"/>
    </source>
</evidence>
<dbReference type="InterPro" id="IPR036986">
    <property type="entry name" value="S4_RNA-bd_sf"/>
</dbReference>
<dbReference type="Gene3D" id="3.10.290.10">
    <property type="entry name" value="RNA-binding S4 domain"/>
    <property type="match status" value="1"/>
</dbReference>
<dbReference type="InterPro" id="IPR018079">
    <property type="entry name" value="Ribosomal_uS4_CS"/>
</dbReference>
<comment type="function">
    <text evidence="6">With S5 and S12 plays an important role in translational accuracy.</text>
</comment>
<evidence type="ECO:0000256" key="4">
    <source>
        <dbReference type="ARBA" id="ARBA00022980"/>
    </source>
</evidence>
<dbReference type="SMART" id="SM01390">
    <property type="entry name" value="Ribosomal_S4"/>
    <property type="match status" value="1"/>
</dbReference>
<feature type="domain" description="RNA-binding S4" evidence="8">
    <location>
        <begin position="102"/>
        <end position="171"/>
    </location>
</feature>
<evidence type="ECO:0000313" key="10">
    <source>
        <dbReference type="EMBL" id="RIB35447.1"/>
    </source>
</evidence>
<dbReference type="AlphaFoldDB" id="A0A397WPF0"/>
<evidence type="ECO:0000313" key="11">
    <source>
        <dbReference type="Proteomes" id="UP000266622"/>
    </source>
</evidence>
<reference evidence="10 11" key="1">
    <citation type="journal article" date="2018" name="Syst. Appl. Microbiol.">
        <title>A new symbiotic nanoarchaeote (Candidatus Nanoclepta minutus) and its host (Zestosphaera tikiterensis gen. nov., sp. nov.) from a New Zealand hot spring.</title>
        <authorList>
            <person name="St John E."/>
            <person name="Liu Y."/>
            <person name="Podar M."/>
            <person name="Stott M.B."/>
            <person name="Meneghin J."/>
            <person name="Chen Z."/>
            <person name="Lagutin K."/>
            <person name="Mitchell K."/>
            <person name="Reysenbach A.L."/>
        </authorList>
    </citation>
    <scope>NUCLEOTIDE SEQUENCE [LARGE SCALE GENOMIC DNA]</scope>
    <source>
        <strain evidence="10">NZ3</strain>
    </source>
</reference>
<dbReference type="PANTHER" id="PTHR11831">
    <property type="entry name" value="30S 40S RIBOSOMAL PROTEIN"/>
    <property type="match status" value="1"/>
</dbReference>
<dbReference type="GO" id="GO:0003735">
    <property type="term" value="F:structural constituent of ribosome"/>
    <property type="evidence" value="ECO:0007669"/>
    <property type="project" value="InterPro"/>
</dbReference>
<dbReference type="InterPro" id="IPR002942">
    <property type="entry name" value="S4_RNA-bd"/>
</dbReference>
<dbReference type="SUPFAM" id="SSF55174">
    <property type="entry name" value="Alpha-L RNA-binding motif"/>
    <property type="match status" value="1"/>
</dbReference>
<dbReference type="InterPro" id="IPR005710">
    <property type="entry name" value="Ribosomal_uS4_euk/arc"/>
</dbReference>
<comment type="similarity">
    <text evidence="1 6">Belongs to the universal ribosomal protein uS4 family.</text>
</comment>
<dbReference type="InterPro" id="IPR022802">
    <property type="entry name" value="Ribosomal_uS4_arc"/>
</dbReference>
<evidence type="ECO:0000256" key="5">
    <source>
        <dbReference type="ARBA" id="ARBA00023274"/>
    </source>
</evidence>
<dbReference type="PROSITE" id="PS00632">
    <property type="entry name" value="RIBOSOMAL_S4"/>
    <property type="match status" value="1"/>
</dbReference>
<comment type="function">
    <text evidence="6">One of the primary rRNA binding proteins, it binds directly to 16S rRNA where it nucleates assembly of the body of the 30S subunit.</text>
</comment>
<protein>
    <recommendedName>
        <fullName evidence="6">Small ribosomal subunit protein uS4</fullName>
    </recommendedName>
</protein>
<keyword evidence="4 6" id="KW-0689">Ribosomal protein</keyword>
<dbReference type="CDD" id="cd00165">
    <property type="entry name" value="S4"/>
    <property type="match status" value="1"/>
</dbReference>
<comment type="subunit">
    <text evidence="6">Part of the 30S ribosomal subunit. Contacts protein S5. The interaction surface between S4 and S5 is involved in control of translational fidelity.</text>
</comment>
<dbReference type="InterPro" id="IPR001912">
    <property type="entry name" value="Ribosomal_uS4_N"/>
</dbReference>
<feature type="region of interest" description="Disordered" evidence="7">
    <location>
        <begin position="156"/>
        <end position="184"/>
    </location>
</feature>
<dbReference type="GO" id="GO:0015935">
    <property type="term" value="C:small ribosomal subunit"/>
    <property type="evidence" value="ECO:0007669"/>
    <property type="project" value="InterPro"/>
</dbReference>
<sequence length="184" mass="21739">MWRIRKTWEGPSHPWIKYRIDEERELLKEYGLKNKRELWKAFTIARKIRHHVRYLNARKAAGFNVSKDEEAFMRKLIKYGFIKEGSSLSDVLRITVRDVLDRRLQTIVYKKGLARTIKQARQLIVHGHIMVGENVITSPGYLVKRDEEDKISYCSYSPISNEDHPLRKSIKGISESKPTEEKKE</sequence>
<proteinExistence type="inferred from homology"/>
<organism evidence="10 11">
    <name type="scientific">Candidatus Nanoclepta minutus</name>
    <dbReference type="NCBI Taxonomy" id="1940235"/>
    <lineage>
        <taxon>Archaea</taxon>
        <taxon>Nanobdellota</taxon>
        <taxon>Candidatus Nanoclepta</taxon>
    </lineage>
</organism>
<evidence type="ECO:0000259" key="9">
    <source>
        <dbReference type="SMART" id="SM01390"/>
    </source>
</evidence>
<dbReference type="NCBIfam" id="NF003139">
    <property type="entry name" value="PRK04051.1"/>
    <property type="match status" value="1"/>
</dbReference>
<keyword evidence="2 6" id="KW-0699">rRNA-binding</keyword>
<dbReference type="PANTHER" id="PTHR11831:SF5">
    <property type="entry name" value="40S RIBOSOMAL PROTEIN S9"/>
    <property type="match status" value="1"/>
</dbReference>
<dbReference type="InterPro" id="IPR022801">
    <property type="entry name" value="Ribosomal_uS4"/>
</dbReference>
<feature type="domain" description="Small ribosomal subunit protein uS4 N-terminal" evidence="9">
    <location>
        <begin position="3"/>
        <end position="101"/>
    </location>
</feature>
<dbReference type="GO" id="GO:0019843">
    <property type="term" value="F:rRNA binding"/>
    <property type="evidence" value="ECO:0007669"/>
    <property type="project" value="UniProtKB-UniRule"/>
</dbReference>
<evidence type="ECO:0000256" key="7">
    <source>
        <dbReference type="SAM" id="MobiDB-lite"/>
    </source>
</evidence>
<dbReference type="NCBIfam" id="TIGR01018">
    <property type="entry name" value="uS4_arch"/>
    <property type="match status" value="1"/>
</dbReference>
<gene>
    <name evidence="6" type="primary">rps4</name>
    <name evidence="10" type="ORF">BXU00_01635</name>
</gene>